<evidence type="ECO:0000313" key="3">
    <source>
        <dbReference type="EMBL" id="NOU60022.1"/>
    </source>
</evidence>
<dbReference type="RefSeq" id="WP_171595299.1">
    <property type="nucleotide sequence ID" value="NZ_RZNH01000012.1"/>
</dbReference>
<sequence length="141" mass="16178">MGVLILEGNSFKILPSSGKTMNILFIKENRSLIGELKEYIHSLDAQAYFADDPIETEIILNQTSIDLVIIPLKALSNLEMLKYINDHFKKTKVVITVDREEESTKIRNRKTLYTNYDLLQKQLRLFDLKKAIGSGLDYSPN</sequence>
<dbReference type="PROSITE" id="PS50110">
    <property type="entry name" value="RESPONSE_REGULATORY"/>
    <property type="match status" value="1"/>
</dbReference>
<organism evidence="3 4">
    <name type="scientific">Marinifilum caeruleilacunae</name>
    <dbReference type="NCBI Taxonomy" id="2499076"/>
    <lineage>
        <taxon>Bacteria</taxon>
        <taxon>Pseudomonadati</taxon>
        <taxon>Bacteroidota</taxon>
        <taxon>Bacteroidia</taxon>
        <taxon>Marinilabiliales</taxon>
        <taxon>Marinifilaceae</taxon>
    </lineage>
</organism>
<dbReference type="InterPro" id="IPR001789">
    <property type="entry name" value="Sig_transdc_resp-reg_receiver"/>
</dbReference>
<evidence type="ECO:0000313" key="4">
    <source>
        <dbReference type="Proteomes" id="UP000732105"/>
    </source>
</evidence>
<gene>
    <name evidence="3" type="ORF">ELS83_09315</name>
</gene>
<evidence type="ECO:0000256" key="1">
    <source>
        <dbReference type="PROSITE-ProRule" id="PRU00169"/>
    </source>
</evidence>
<dbReference type="EMBL" id="RZNH01000012">
    <property type="protein sequence ID" value="NOU60022.1"/>
    <property type="molecule type" value="Genomic_DNA"/>
</dbReference>
<keyword evidence="4" id="KW-1185">Reference proteome</keyword>
<evidence type="ECO:0000259" key="2">
    <source>
        <dbReference type="PROSITE" id="PS50110"/>
    </source>
</evidence>
<dbReference type="SUPFAM" id="SSF52172">
    <property type="entry name" value="CheY-like"/>
    <property type="match status" value="1"/>
</dbReference>
<protein>
    <recommendedName>
        <fullName evidence="2">Response regulatory domain-containing protein</fullName>
    </recommendedName>
</protein>
<reference evidence="3 4" key="1">
    <citation type="submission" date="2018-12" db="EMBL/GenBank/DDBJ databases">
        <title>Marinifilum JC070 sp. nov., a marine bacterium isolated from Yongle Blue Hole in the South China Sea.</title>
        <authorList>
            <person name="Fu T."/>
        </authorList>
    </citation>
    <scope>NUCLEOTIDE SEQUENCE [LARGE SCALE GENOMIC DNA]</scope>
    <source>
        <strain evidence="3 4">JC070</strain>
    </source>
</reference>
<comment type="caution">
    <text evidence="3">The sequence shown here is derived from an EMBL/GenBank/DDBJ whole genome shotgun (WGS) entry which is preliminary data.</text>
</comment>
<comment type="caution">
    <text evidence="1">Lacks conserved residue(s) required for the propagation of feature annotation.</text>
</comment>
<proteinExistence type="predicted"/>
<accession>A0ABX1WVE4</accession>
<dbReference type="Proteomes" id="UP000732105">
    <property type="component" value="Unassembled WGS sequence"/>
</dbReference>
<name>A0ABX1WVE4_9BACT</name>
<dbReference type="InterPro" id="IPR011006">
    <property type="entry name" value="CheY-like_superfamily"/>
</dbReference>
<feature type="domain" description="Response regulatory" evidence="2">
    <location>
        <begin position="22"/>
        <end position="136"/>
    </location>
</feature>
<dbReference type="Gene3D" id="3.40.50.2300">
    <property type="match status" value="1"/>
</dbReference>